<comment type="caution">
    <text evidence="1">The sequence shown here is derived from an EMBL/GenBank/DDBJ whole genome shotgun (WGS) entry which is preliminary data.</text>
</comment>
<accession>A0ACB9FRB1</accession>
<proteinExistence type="predicted"/>
<gene>
    <name evidence="1" type="ORF">L1987_47801</name>
</gene>
<reference evidence="1 2" key="2">
    <citation type="journal article" date="2022" name="Mol. Ecol. Resour.">
        <title>The genomes of chicory, endive, great burdock and yacon provide insights into Asteraceae paleo-polyploidization history and plant inulin production.</title>
        <authorList>
            <person name="Fan W."/>
            <person name="Wang S."/>
            <person name="Wang H."/>
            <person name="Wang A."/>
            <person name="Jiang F."/>
            <person name="Liu H."/>
            <person name="Zhao H."/>
            <person name="Xu D."/>
            <person name="Zhang Y."/>
        </authorList>
    </citation>
    <scope>NUCLEOTIDE SEQUENCE [LARGE SCALE GENOMIC DNA]</scope>
    <source>
        <strain evidence="2">cv. Yunnan</strain>
        <tissue evidence="1">Leaves</tissue>
    </source>
</reference>
<protein>
    <submittedName>
        <fullName evidence="1">Uncharacterized protein</fullName>
    </submittedName>
</protein>
<dbReference type="EMBL" id="CM042033">
    <property type="protein sequence ID" value="KAI3773276.1"/>
    <property type="molecule type" value="Genomic_DNA"/>
</dbReference>
<evidence type="ECO:0000313" key="1">
    <source>
        <dbReference type="EMBL" id="KAI3773276.1"/>
    </source>
</evidence>
<name>A0ACB9FRB1_9ASTR</name>
<keyword evidence="2" id="KW-1185">Reference proteome</keyword>
<sequence>MSKGKGIPSQRDPRVVRTKWSHRLCILRFFVESSFYCIPNLSITKTLLFSISDLLLLVCFRSAQIPIHTHDKYLKHPVTASQSKDGEADNDCPCNRWASVS</sequence>
<organism evidence="1 2">
    <name type="scientific">Smallanthus sonchifolius</name>
    <dbReference type="NCBI Taxonomy" id="185202"/>
    <lineage>
        <taxon>Eukaryota</taxon>
        <taxon>Viridiplantae</taxon>
        <taxon>Streptophyta</taxon>
        <taxon>Embryophyta</taxon>
        <taxon>Tracheophyta</taxon>
        <taxon>Spermatophyta</taxon>
        <taxon>Magnoliopsida</taxon>
        <taxon>eudicotyledons</taxon>
        <taxon>Gunneridae</taxon>
        <taxon>Pentapetalae</taxon>
        <taxon>asterids</taxon>
        <taxon>campanulids</taxon>
        <taxon>Asterales</taxon>
        <taxon>Asteraceae</taxon>
        <taxon>Asteroideae</taxon>
        <taxon>Heliantheae alliance</taxon>
        <taxon>Millerieae</taxon>
        <taxon>Smallanthus</taxon>
    </lineage>
</organism>
<dbReference type="Proteomes" id="UP001056120">
    <property type="component" value="Linkage Group LG16"/>
</dbReference>
<evidence type="ECO:0000313" key="2">
    <source>
        <dbReference type="Proteomes" id="UP001056120"/>
    </source>
</evidence>
<reference evidence="2" key="1">
    <citation type="journal article" date="2022" name="Mol. Ecol. Resour.">
        <title>The genomes of chicory, endive, great burdock and yacon provide insights into Asteraceae palaeo-polyploidization history and plant inulin production.</title>
        <authorList>
            <person name="Fan W."/>
            <person name="Wang S."/>
            <person name="Wang H."/>
            <person name="Wang A."/>
            <person name="Jiang F."/>
            <person name="Liu H."/>
            <person name="Zhao H."/>
            <person name="Xu D."/>
            <person name="Zhang Y."/>
        </authorList>
    </citation>
    <scope>NUCLEOTIDE SEQUENCE [LARGE SCALE GENOMIC DNA]</scope>
    <source>
        <strain evidence="2">cv. Yunnan</strain>
    </source>
</reference>